<accession>A0AAW2QE49</accession>
<dbReference type="InterPro" id="IPR006867">
    <property type="entry name" value="DUF632"/>
</dbReference>
<name>A0AAW2QE49_SESRA</name>
<gene>
    <name evidence="3" type="ORF">Sradi_3479200</name>
</gene>
<reference evidence="3" key="1">
    <citation type="submission" date="2020-06" db="EMBL/GenBank/DDBJ databases">
        <authorList>
            <person name="Li T."/>
            <person name="Hu X."/>
            <person name="Zhang T."/>
            <person name="Song X."/>
            <person name="Zhang H."/>
            <person name="Dai N."/>
            <person name="Sheng W."/>
            <person name="Hou X."/>
            <person name="Wei L."/>
        </authorList>
    </citation>
    <scope>NUCLEOTIDE SEQUENCE</scope>
    <source>
        <strain evidence="3">G02</strain>
        <tissue evidence="3">Leaf</tissue>
    </source>
</reference>
<protein>
    <submittedName>
        <fullName evidence="3">Nitrate regulatoryprotein</fullName>
    </submittedName>
</protein>
<sequence>MASLITLTDEKSSPQTLAWKSVDEGSVKKRAAIFQVEGTSKQDAHHSPLSSVTVLSPHARRDLREVVAEIRDDFEIASSYGKEVAMMLEMLYLISPSPTLRESRSTQYVKLASRTMKLAKSYFGDVGEDASARVYNLSSTLEKLCAWEKKLYKEDEERLRVVYEKQCKRLNILDGEGAEPCKIDATQASIRRLRAKLDVRVKAINIISSRIHKLRDEELQPKVAALIYGLIRMWKAMLKGHRKQFLAIMESKMCRLKVNTGLQADSNSRAASGFCTVFNLNQKRLLMDLHPAPQASLELLRFIVCNDWHQAMEAISEGKVVNALNAFAASLHQLWKKQDGGRQRFKPEYLSEDYEKLLRTHLVERRKMDQKQDAISDSAGLSAVPSDSGLSRLDDQKLSLGSLKPGLAEERIKHKDAIKLVGDAAASSLQGALVPIFKAFENFTAEAVKAHEHIRLQHPLRSL</sequence>
<dbReference type="AlphaFoldDB" id="A0AAW2QE49"/>
<feature type="domain" description="DUF632" evidence="2">
    <location>
        <begin position="63"/>
        <end position="272"/>
    </location>
</feature>
<dbReference type="PANTHER" id="PTHR21450:SF2">
    <property type="entry name" value="FAMILY PROTEIN, PUTATIVE (DUF630 AND DUF632)-RELATED"/>
    <property type="match status" value="1"/>
</dbReference>
<feature type="region of interest" description="Disordered" evidence="1">
    <location>
        <begin position="369"/>
        <end position="391"/>
    </location>
</feature>
<comment type="caution">
    <text evidence="3">The sequence shown here is derived from an EMBL/GenBank/DDBJ whole genome shotgun (WGS) entry which is preliminary data.</text>
</comment>
<reference evidence="3" key="2">
    <citation type="journal article" date="2024" name="Plant">
        <title>Genomic evolution and insights into agronomic trait innovations of Sesamum species.</title>
        <authorList>
            <person name="Miao H."/>
            <person name="Wang L."/>
            <person name="Qu L."/>
            <person name="Liu H."/>
            <person name="Sun Y."/>
            <person name="Le M."/>
            <person name="Wang Q."/>
            <person name="Wei S."/>
            <person name="Zheng Y."/>
            <person name="Lin W."/>
            <person name="Duan Y."/>
            <person name="Cao H."/>
            <person name="Xiong S."/>
            <person name="Wang X."/>
            <person name="Wei L."/>
            <person name="Li C."/>
            <person name="Ma Q."/>
            <person name="Ju M."/>
            <person name="Zhao R."/>
            <person name="Li G."/>
            <person name="Mu C."/>
            <person name="Tian Q."/>
            <person name="Mei H."/>
            <person name="Zhang T."/>
            <person name="Gao T."/>
            <person name="Zhang H."/>
        </authorList>
    </citation>
    <scope>NUCLEOTIDE SEQUENCE</scope>
    <source>
        <strain evidence="3">G02</strain>
    </source>
</reference>
<dbReference type="EMBL" id="JACGWJ010000015">
    <property type="protein sequence ID" value="KAL0365891.1"/>
    <property type="molecule type" value="Genomic_DNA"/>
</dbReference>
<evidence type="ECO:0000256" key="1">
    <source>
        <dbReference type="SAM" id="MobiDB-lite"/>
    </source>
</evidence>
<proteinExistence type="predicted"/>
<evidence type="ECO:0000313" key="3">
    <source>
        <dbReference type="EMBL" id="KAL0365891.1"/>
    </source>
</evidence>
<evidence type="ECO:0000259" key="2">
    <source>
        <dbReference type="Pfam" id="PF04782"/>
    </source>
</evidence>
<organism evidence="3">
    <name type="scientific">Sesamum radiatum</name>
    <name type="common">Black benniseed</name>
    <dbReference type="NCBI Taxonomy" id="300843"/>
    <lineage>
        <taxon>Eukaryota</taxon>
        <taxon>Viridiplantae</taxon>
        <taxon>Streptophyta</taxon>
        <taxon>Embryophyta</taxon>
        <taxon>Tracheophyta</taxon>
        <taxon>Spermatophyta</taxon>
        <taxon>Magnoliopsida</taxon>
        <taxon>eudicotyledons</taxon>
        <taxon>Gunneridae</taxon>
        <taxon>Pentapetalae</taxon>
        <taxon>asterids</taxon>
        <taxon>lamiids</taxon>
        <taxon>Lamiales</taxon>
        <taxon>Pedaliaceae</taxon>
        <taxon>Sesamum</taxon>
    </lineage>
</organism>
<dbReference type="Pfam" id="PF04782">
    <property type="entry name" value="DUF632"/>
    <property type="match status" value="1"/>
</dbReference>
<dbReference type="PANTHER" id="PTHR21450">
    <property type="entry name" value="PROTEIN ALTERED PHOSPHATE STARVATION RESPONSE 1"/>
    <property type="match status" value="1"/>
</dbReference>